<feature type="region of interest" description="Disordered" evidence="1">
    <location>
        <begin position="53"/>
        <end position="91"/>
    </location>
</feature>
<organism evidence="2 3">
    <name type="scientific">Leyella lascolaii</name>
    <dbReference type="NCBI Taxonomy" id="1776379"/>
    <lineage>
        <taxon>Bacteria</taxon>
        <taxon>Pseudomonadati</taxon>
        <taxon>Bacteroidota</taxon>
        <taxon>Bacteroidia</taxon>
        <taxon>Bacteroidales</taxon>
        <taxon>Prevotellaceae</taxon>
        <taxon>Leyella</taxon>
    </lineage>
</organism>
<proteinExistence type="predicted"/>
<evidence type="ECO:0000313" key="3">
    <source>
        <dbReference type="Proteomes" id="UP001167831"/>
    </source>
</evidence>
<dbReference type="Gene3D" id="3.40.50.150">
    <property type="entry name" value="Vaccinia Virus protein VP39"/>
    <property type="match status" value="1"/>
</dbReference>
<comment type="caution">
    <text evidence="2">The sequence shown here is derived from an EMBL/GenBank/DDBJ whole genome shotgun (WGS) entry which is preliminary data.</text>
</comment>
<sequence>MNVETYGKIRLVNADCMEVMRGLPDNAFDLAICDPPYGLGIDGQKECICKNPKHNRKQHDKKDWDKLPPPNTSRNFKGSAKTKSFGVLTTL</sequence>
<protein>
    <recommendedName>
        <fullName evidence="4">Site-specific DNA-methyltransferase</fullName>
    </recommendedName>
</protein>
<reference evidence="2" key="2">
    <citation type="submission" date="2024-05" db="EMBL/GenBank/DDBJ databases">
        <title>Identification and characterization of horizontal gene transfer across gut microbiota members of farm animals based on homology search.</title>
        <authorList>
            <person name="Schwarzerova J."/>
            <person name="Nykrynova M."/>
            <person name="Jureckova K."/>
            <person name="Cejkova D."/>
            <person name="Rychlik I."/>
        </authorList>
    </citation>
    <scope>NUCLEOTIDE SEQUENCE</scope>
    <source>
        <strain evidence="2">ET37</strain>
    </source>
</reference>
<evidence type="ECO:0000313" key="2">
    <source>
        <dbReference type="EMBL" id="MDN0022731.1"/>
    </source>
</evidence>
<evidence type="ECO:0000256" key="1">
    <source>
        <dbReference type="SAM" id="MobiDB-lite"/>
    </source>
</evidence>
<dbReference type="PROSITE" id="PS00092">
    <property type="entry name" value="N6_MTASE"/>
    <property type="match status" value="1"/>
</dbReference>
<name>A0ABT7WY65_9BACT</name>
<dbReference type="SUPFAM" id="SSF53335">
    <property type="entry name" value="S-adenosyl-L-methionine-dependent methyltransferases"/>
    <property type="match status" value="1"/>
</dbReference>
<dbReference type="InterPro" id="IPR002052">
    <property type="entry name" value="DNA_methylase_N6_adenine_CS"/>
</dbReference>
<reference evidence="2" key="1">
    <citation type="submission" date="2023-06" db="EMBL/GenBank/DDBJ databases">
        <authorList>
            <person name="Zeman M."/>
            <person name="Kubasova T."/>
            <person name="Jahodarova E."/>
            <person name="Nykrynova M."/>
            <person name="Rychlik I."/>
        </authorList>
    </citation>
    <scope>NUCLEOTIDE SEQUENCE</scope>
    <source>
        <strain evidence="2">ET37</strain>
    </source>
</reference>
<dbReference type="RefSeq" id="WP_289825242.1">
    <property type="nucleotide sequence ID" value="NZ_JAUEIE010000005.1"/>
</dbReference>
<dbReference type="EMBL" id="JAUEIE010000005">
    <property type="protein sequence ID" value="MDN0022731.1"/>
    <property type="molecule type" value="Genomic_DNA"/>
</dbReference>
<evidence type="ECO:0008006" key="4">
    <source>
        <dbReference type="Google" id="ProtNLM"/>
    </source>
</evidence>
<gene>
    <name evidence="2" type="ORF">QVN81_06790</name>
</gene>
<accession>A0ABT7WY65</accession>
<keyword evidence="3" id="KW-1185">Reference proteome</keyword>
<dbReference type="Proteomes" id="UP001167831">
    <property type="component" value="Unassembled WGS sequence"/>
</dbReference>
<dbReference type="InterPro" id="IPR029063">
    <property type="entry name" value="SAM-dependent_MTases_sf"/>
</dbReference>